<keyword evidence="2" id="KW-0808">Transferase</keyword>
<dbReference type="PANTHER" id="PTHR43305:SF1">
    <property type="entry name" value="FAMILY N-ACETYLTRANSFERASE, PUTATIVE (AFU_ORTHOLOGUE AFUA_2G01380)-RELATED"/>
    <property type="match status" value="1"/>
</dbReference>
<dbReference type="PANTHER" id="PTHR43305">
    <property type="entry name" value="FAMILY N-ACETYLTRANSFERASE, PUTATIVE (AFU_ORTHOLOGUE AFUA_2G01380)-RELATED"/>
    <property type="match status" value="1"/>
</dbReference>
<dbReference type="GO" id="GO:0016747">
    <property type="term" value="F:acyltransferase activity, transferring groups other than amino-acyl groups"/>
    <property type="evidence" value="ECO:0007669"/>
    <property type="project" value="InterPro"/>
</dbReference>
<dbReference type="RefSeq" id="WP_114206129.1">
    <property type="nucleotide sequence ID" value="NZ_CP030840.1"/>
</dbReference>
<sequence>MASSVTVRAVSAIEDLEIARLLLREYAAYLNQSLGEEHICLSSYEQELVGLPGAYASPAGVILLAFQDDEPAGCVALKPLKPERAIEREESACEMKRLWVRPQFRRLSIGLVLAQALIRYAQSRGYTAMYLDTVPAAMRSANRMYQELGFVPVERYTTNPILGAHPMLPVEFFRLSL</sequence>
<reference evidence="2 3" key="1">
    <citation type="journal article" date="2018" name="Front. Microbiol.">
        <title>Hydrolytic Capabilities as a Key to Environmental Success: Chitinolytic and Cellulolytic Acidobacteria From Acidic Sub-arctic Soils and Boreal Peatlands.</title>
        <authorList>
            <person name="Belova S.E."/>
            <person name="Ravin N.V."/>
            <person name="Pankratov T.A."/>
            <person name="Rakitin A.L."/>
            <person name="Ivanova A.A."/>
            <person name="Beletsky A.V."/>
            <person name="Mardanov A.V."/>
            <person name="Sinninghe Damste J.S."/>
            <person name="Dedysh S.N."/>
        </authorList>
    </citation>
    <scope>NUCLEOTIDE SEQUENCE [LARGE SCALE GENOMIC DNA]</scope>
    <source>
        <strain evidence="2 3">SBC82</strain>
    </source>
</reference>
<dbReference type="Gene3D" id="3.40.630.30">
    <property type="match status" value="1"/>
</dbReference>
<dbReference type="Proteomes" id="UP000253606">
    <property type="component" value="Chromosome"/>
</dbReference>
<dbReference type="PROSITE" id="PS51186">
    <property type="entry name" value="GNAT"/>
    <property type="match status" value="1"/>
</dbReference>
<gene>
    <name evidence="2" type="ORF">ACPOL_1161</name>
</gene>
<dbReference type="InterPro" id="IPR000182">
    <property type="entry name" value="GNAT_dom"/>
</dbReference>
<proteinExistence type="predicted"/>
<dbReference type="KEGG" id="abas:ACPOL_1161"/>
<protein>
    <submittedName>
        <fullName evidence="2">Histone acetyltransferase HPA2</fullName>
    </submittedName>
</protein>
<name>A0A2Z5FUF3_9BACT</name>
<evidence type="ECO:0000313" key="3">
    <source>
        <dbReference type="Proteomes" id="UP000253606"/>
    </source>
</evidence>
<dbReference type="AlphaFoldDB" id="A0A2Z5FUF3"/>
<dbReference type="SUPFAM" id="SSF55729">
    <property type="entry name" value="Acyl-CoA N-acyltransferases (Nat)"/>
    <property type="match status" value="1"/>
</dbReference>
<evidence type="ECO:0000259" key="1">
    <source>
        <dbReference type="PROSITE" id="PS51186"/>
    </source>
</evidence>
<keyword evidence="3" id="KW-1185">Reference proteome</keyword>
<dbReference type="CDD" id="cd04301">
    <property type="entry name" value="NAT_SF"/>
    <property type="match status" value="1"/>
</dbReference>
<feature type="domain" description="N-acetyltransferase" evidence="1">
    <location>
        <begin position="5"/>
        <end position="168"/>
    </location>
</feature>
<dbReference type="InterPro" id="IPR016181">
    <property type="entry name" value="Acyl_CoA_acyltransferase"/>
</dbReference>
<dbReference type="OrthoDB" id="7205533at2"/>
<dbReference type="Pfam" id="PF00583">
    <property type="entry name" value="Acetyltransf_1"/>
    <property type="match status" value="1"/>
</dbReference>
<accession>A0A2Z5FUF3</accession>
<dbReference type="EMBL" id="CP030840">
    <property type="protein sequence ID" value="AXC10509.1"/>
    <property type="molecule type" value="Genomic_DNA"/>
</dbReference>
<dbReference type="InterPro" id="IPR052777">
    <property type="entry name" value="Acetyltransferase_Enz"/>
</dbReference>
<organism evidence="2 3">
    <name type="scientific">Acidisarcina polymorpha</name>
    <dbReference type="NCBI Taxonomy" id="2211140"/>
    <lineage>
        <taxon>Bacteria</taxon>
        <taxon>Pseudomonadati</taxon>
        <taxon>Acidobacteriota</taxon>
        <taxon>Terriglobia</taxon>
        <taxon>Terriglobales</taxon>
        <taxon>Acidobacteriaceae</taxon>
        <taxon>Acidisarcina</taxon>
    </lineage>
</organism>
<evidence type="ECO:0000313" key="2">
    <source>
        <dbReference type="EMBL" id="AXC10509.1"/>
    </source>
</evidence>